<dbReference type="HOGENOM" id="CLU_133605_0_0_2"/>
<organism evidence="2 3">
    <name type="scientific">Methanosarcina barkeri 3</name>
    <dbReference type="NCBI Taxonomy" id="1434107"/>
    <lineage>
        <taxon>Archaea</taxon>
        <taxon>Methanobacteriati</taxon>
        <taxon>Methanobacteriota</taxon>
        <taxon>Stenosarchaea group</taxon>
        <taxon>Methanomicrobia</taxon>
        <taxon>Methanosarcinales</taxon>
        <taxon>Methanosarcinaceae</taxon>
        <taxon>Methanosarcina</taxon>
    </lineage>
</organism>
<proteinExistence type="predicted"/>
<dbReference type="PROSITE" id="PS51352">
    <property type="entry name" value="THIOREDOXIN_2"/>
    <property type="match status" value="1"/>
</dbReference>
<dbReference type="InterPro" id="IPR036249">
    <property type="entry name" value="Thioredoxin-like_sf"/>
</dbReference>
<gene>
    <name evidence="2" type="ORF">MSBR3_0484</name>
</gene>
<dbReference type="InterPro" id="IPR013766">
    <property type="entry name" value="Thioredoxin_domain"/>
</dbReference>
<dbReference type="RefSeq" id="WP_048106283.1">
    <property type="nucleotide sequence ID" value="NZ_CP009517.1"/>
</dbReference>
<dbReference type="EMBL" id="CP009517">
    <property type="protein sequence ID" value="AKB81062.1"/>
    <property type="molecule type" value="Genomic_DNA"/>
</dbReference>
<reference evidence="2" key="1">
    <citation type="submission" date="2014-07" db="EMBL/GenBank/DDBJ databases">
        <title>Methanogenic archaea and the global carbon cycle.</title>
        <authorList>
            <person name="Henriksen J.R."/>
            <person name="Luke J."/>
            <person name="Reinhart S."/>
            <person name="Benedict M.N."/>
            <person name="Youngblut N.D."/>
            <person name="Metcalf M.E."/>
            <person name="Whitaker R.J."/>
            <person name="Metcalf W.W."/>
        </authorList>
    </citation>
    <scope>NUCLEOTIDE SEQUENCE [LARGE SCALE GENOMIC DNA]</scope>
    <source>
        <strain evidence="2">3</strain>
    </source>
</reference>
<dbReference type="GO" id="GO:0005737">
    <property type="term" value="C:cytoplasm"/>
    <property type="evidence" value="ECO:0007669"/>
    <property type="project" value="TreeGrafter"/>
</dbReference>
<dbReference type="STRING" id="1434107.MSBR3_0484"/>
<dbReference type="SUPFAM" id="SSF52833">
    <property type="entry name" value="Thioredoxin-like"/>
    <property type="match status" value="1"/>
</dbReference>
<evidence type="ECO:0000313" key="3">
    <source>
        <dbReference type="Proteomes" id="UP000033066"/>
    </source>
</evidence>
<evidence type="ECO:0000313" key="2">
    <source>
        <dbReference type="EMBL" id="AKB81062.1"/>
    </source>
</evidence>
<dbReference type="Pfam" id="PF00085">
    <property type="entry name" value="Thioredoxin"/>
    <property type="match status" value="1"/>
</dbReference>
<accession>A0A0E3SJV4</accession>
<dbReference type="CDD" id="cd02947">
    <property type="entry name" value="TRX_family"/>
    <property type="match status" value="1"/>
</dbReference>
<dbReference type="Gene3D" id="3.40.30.10">
    <property type="entry name" value="Glutaredoxin"/>
    <property type="match status" value="1"/>
</dbReference>
<dbReference type="GeneID" id="24787949"/>
<dbReference type="PATRIC" id="fig|1434107.4.peg.643"/>
<dbReference type="PANTHER" id="PTHR45663">
    <property type="entry name" value="GEO12009P1"/>
    <property type="match status" value="1"/>
</dbReference>
<sequence>MKKSVILLILLVLVLFTAGCDEKTPQNSISSEVNMEKSVIAITQLEQLNTSLQKTPVFVKIGSRWCPECRSLKPVLDELAVEYQGKATIAAIDADKNPELAEYFNTMYIPDSFVIVGIENGTYVYMQENGNVSTDRSKARFVGRNDTDEEMFKKVLDLSLIQQKKADASDTKY</sequence>
<dbReference type="Proteomes" id="UP000033066">
    <property type="component" value="Chromosome"/>
</dbReference>
<dbReference type="GO" id="GO:0015035">
    <property type="term" value="F:protein-disulfide reductase activity"/>
    <property type="evidence" value="ECO:0007669"/>
    <property type="project" value="TreeGrafter"/>
</dbReference>
<name>A0A0E3SJV4_METBA</name>
<dbReference type="KEGG" id="mbak:MSBR3_0484"/>
<dbReference type="PANTHER" id="PTHR45663:SF11">
    <property type="entry name" value="GEO12009P1"/>
    <property type="match status" value="1"/>
</dbReference>
<keyword evidence="3" id="KW-1185">Reference proteome</keyword>
<dbReference type="PROSITE" id="PS51257">
    <property type="entry name" value="PROKAR_LIPOPROTEIN"/>
    <property type="match status" value="1"/>
</dbReference>
<protein>
    <submittedName>
        <fullName evidence="2">Thioredoxin</fullName>
    </submittedName>
</protein>
<dbReference type="AlphaFoldDB" id="A0A0E3SJV4"/>
<dbReference type="OrthoDB" id="35385at2157"/>
<feature type="domain" description="Thioredoxin" evidence="1">
    <location>
        <begin position="7"/>
        <end position="152"/>
    </location>
</feature>
<evidence type="ECO:0000259" key="1">
    <source>
        <dbReference type="PROSITE" id="PS51352"/>
    </source>
</evidence>